<name>A0A2J8NTN9_PANTR</name>
<reference evidence="1 2" key="1">
    <citation type="submission" date="2017-12" db="EMBL/GenBank/DDBJ databases">
        <title>High-resolution comparative analysis of great ape genomes.</title>
        <authorList>
            <person name="Pollen A."/>
            <person name="Hastie A."/>
            <person name="Hormozdiari F."/>
            <person name="Dougherty M."/>
            <person name="Liu R."/>
            <person name="Chaisson M."/>
            <person name="Hoppe E."/>
            <person name="Hill C."/>
            <person name="Pang A."/>
            <person name="Hillier L."/>
            <person name="Baker C."/>
            <person name="Armstrong J."/>
            <person name="Shendure J."/>
            <person name="Paten B."/>
            <person name="Wilson R."/>
            <person name="Chao H."/>
            <person name="Schneider V."/>
            <person name="Ventura M."/>
            <person name="Kronenberg Z."/>
            <person name="Murali S."/>
            <person name="Gordon D."/>
            <person name="Cantsilieris S."/>
            <person name="Munson K."/>
            <person name="Nelson B."/>
            <person name="Raja A."/>
            <person name="Underwood J."/>
            <person name="Diekhans M."/>
            <person name="Fiddes I."/>
            <person name="Haussler D."/>
            <person name="Eichler E."/>
        </authorList>
    </citation>
    <scope>NUCLEOTIDE SEQUENCE [LARGE SCALE GENOMIC DNA]</scope>
    <source>
        <strain evidence="1">Yerkes chimp pedigree #C0471</strain>
    </source>
</reference>
<protein>
    <submittedName>
        <fullName evidence="1">SPG11 isoform 10</fullName>
    </submittedName>
</protein>
<dbReference type="PANTHER" id="PTHR13650:SF0">
    <property type="entry name" value="SPATACSIN"/>
    <property type="match status" value="1"/>
</dbReference>
<accession>A0A2J8NTN9</accession>
<evidence type="ECO:0000313" key="1">
    <source>
        <dbReference type="EMBL" id="PNI75137.1"/>
    </source>
</evidence>
<feature type="non-terminal residue" evidence="1">
    <location>
        <position position="1"/>
    </location>
</feature>
<organism evidence="1 2">
    <name type="scientific">Pan troglodytes</name>
    <name type="common">Chimpanzee</name>
    <dbReference type="NCBI Taxonomy" id="9598"/>
    <lineage>
        <taxon>Eukaryota</taxon>
        <taxon>Metazoa</taxon>
        <taxon>Chordata</taxon>
        <taxon>Craniata</taxon>
        <taxon>Vertebrata</taxon>
        <taxon>Euteleostomi</taxon>
        <taxon>Mammalia</taxon>
        <taxon>Eutheria</taxon>
        <taxon>Euarchontoglires</taxon>
        <taxon>Primates</taxon>
        <taxon>Haplorrhini</taxon>
        <taxon>Catarrhini</taxon>
        <taxon>Hominidae</taxon>
        <taxon>Pan</taxon>
    </lineage>
</organism>
<gene>
    <name evidence="1" type="ORF">CK820_G0008736</name>
</gene>
<dbReference type="Proteomes" id="UP000236370">
    <property type="component" value="Unassembled WGS sequence"/>
</dbReference>
<dbReference type="AlphaFoldDB" id="A0A2J8NTN9"/>
<dbReference type="PANTHER" id="PTHR13650">
    <property type="entry name" value="SPATACSIN"/>
    <property type="match status" value="1"/>
</dbReference>
<dbReference type="EMBL" id="NBAG03000224">
    <property type="protein sequence ID" value="PNI75137.1"/>
    <property type="molecule type" value="Genomic_DNA"/>
</dbReference>
<sequence length="138" mass="15509">PGGVSQVVQNEENENCLKKVDPQLLKMALTPYPKLKTALFPQCTPPSILPSDITLYHLIQSLSPFDPSRLFGWQSANTLAIGDAWSYLPHFSSPDLVNKYAIVERLNFAYYLHNGRPSFAFGTFLVQELIKSKTPKQL</sequence>
<evidence type="ECO:0000313" key="2">
    <source>
        <dbReference type="Proteomes" id="UP000236370"/>
    </source>
</evidence>
<comment type="caution">
    <text evidence="1">The sequence shown here is derived from an EMBL/GenBank/DDBJ whole genome shotgun (WGS) entry which is preliminary data.</text>
</comment>
<dbReference type="InterPro" id="IPR028103">
    <property type="entry name" value="Spatacsin"/>
</dbReference>
<proteinExistence type="predicted"/>